<dbReference type="GO" id="GO:0005267">
    <property type="term" value="F:potassium channel activity"/>
    <property type="evidence" value="ECO:0007669"/>
    <property type="project" value="UniProtKB-KW"/>
</dbReference>
<accession>A0A1R1Y4U1</accession>
<comment type="caution">
    <text evidence="13">The sequence shown here is derived from an EMBL/GenBank/DDBJ whole genome shotgun (WGS) entry which is preliminary data.</text>
</comment>
<keyword evidence="9" id="KW-0472">Membrane</keyword>
<feature type="domain" description="RCK N-terminal" evidence="12">
    <location>
        <begin position="229"/>
        <end position="350"/>
    </location>
</feature>
<dbReference type="InterPro" id="IPR047871">
    <property type="entry name" value="K_chnl_Slo-like"/>
</dbReference>
<sequence>MDDLFGINPSIKKFDGFFGFKGKDDDDNDNASFAFGIPKSLQIFKSSSSEDSITSNTVFNTNENYLDSEMNEENNEELENGSNSSGRSKITDINKSFSGFKKTAVANIAKDINSQVEAIMAKGILDESEKKNVPTSQQLFSFYLNTSSYGKSPEDEVMDFGDVLFFTSVSSITGLTSDVAPDTLFTKSVAVLIVFMGLVWMPPKISQILSMIEEKSPVLAKKKFRPEPNQNHVLVIGDLKYESLVEFLREFFCEDHGPQIVNTKVILMNETGPDKDSELLISDPLYEKSVSFILGSPSSIHDLDTVKAKDAKSIFLLSKKSHNDNDPVDEDSHKVLITLAIKRYLTSKNISVPIYAQTMQPETAIYLRHLAKEVICIPELRLGILAQGVQVPGFSSLIQALMTSIPRNTEKQLLKIVKKKKSLFWLEEYIHGLGQEIYSTKFSPFFNGMTFSEIAKYIFVNFSSTLFAIKIASPKTGYFSSTRDEIQINPSDYIFNGSEIGFIISSDSYITLSIRNAPITVSEEFSDISDERDPLMGTFSNFKNDNTGISKIQADYLKGLQSVLSIKKTQKKEKGNSKKKIKHYRGVSYTSYFDIYDGNGKLADNLNSYNGKENYSNGPLSRGKLMGDSAIPTFGSFDGCILKPDLIDDHFDLERNNCSGNFQKEIYEKNVTFSEEGIPSNIKNHIVICITGSSFPDNMEYLVGSIRSSSFGLYKQKNKFNSSRNSISSALSSKSGIINKNSIGSKSNASQKERDFDPVFGLKSQIFSNPQHIVFLSKEPPSKADRELLEKFENVYFIEGSPLSKPNMVRASISTATSALVLVNNNDVESDSQDEYSIQKNSINIATSDAPSLVVVLNIESLTCNRRDFMLCVELNYRENMQFIGDVSPIVVNGEYIQSLFRPCFMSGNCYAPTMLDTLICQSYYNENLIPLLKKIVYPRVNITKIVECSKMIDAGLSRSEIPRLDSTSNIKQNSNLHLVPIPKIFIGGTYLSLFLEFSRRFGAICIGIYRNSNSVILNKKTKEPKFKFEKSDYDSLNVSEYPTFYFVANPSYTTELVQDDQVYIFSLEYPEFE</sequence>
<evidence type="ECO:0000256" key="3">
    <source>
        <dbReference type="ARBA" id="ARBA00022538"/>
    </source>
</evidence>
<dbReference type="InterPro" id="IPR003148">
    <property type="entry name" value="RCK_N"/>
</dbReference>
<dbReference type="GO" id="GO:0016020">
    <property type="term" value="C:membrane"/>
    <property type="evidence" value="ECO:0007669"/>
    <property type="project" value="UniProtKB-SubCell"/>
</dbReference>
<keyword evidence="8" id="KW-0406">Ion transport</keyword>
<feature type="domain" description="Calcium-activated potassium channel BK alpha subunit" evidence="11">
    <location>
        <begin position="372"/>
        <end position="469"/>
    </location>
</feature>
<keyword evidence="5" id="KW-0631">Potassium channel</keyword>
<proteinExistence type="predicted"/>
<keyword evidence="4" id="KW-0812">Transmembrane</keyword>
<evidence type="ECO:0000259" key="11">
    <source>
        <dbReference type="Pfam" id="PF03493"/>
    </source>
</evidence>
<dbReference type="Gene3D" id="3.40.50.720">
    <property type="entry name" value="NAD(P)-binding Rossmann-like Domain"/>
    <property type="match status" value="2"/>
</dbReference>
<reference evidence="13 14" key="1">
    <citation type="submission" date="2017-01" db="EMBL/GenBank/DDBJ databases">
        <authorList>
            <person name="Mah S.A."/>
            <person name="Swanson W.J."/>
            <person name="Moy G.W."/>
            <person name="Vacquier V.D."/>
        </authorList>
    </citation>
    <scope>NUCLEOTIDE SEQUENCE [LARGE SCALE GENOMIC DNA]</scope>
    <source>
        <strain evidence="13 14">GSMNP</strain>
    </source>
</reference>
<dbReference type="AlphaFoldDB" id="A0A1R1Y4U1"/>
<gene>
    <name evidence="13" type="ORF">AYI70_g3226</name>
</gene>
<evidence type="ECO:0000256" key="4">
    <source>
        <dbReference type="ARBA" id="ARBA00022692"/>
    </source>
</evidence>
<evidence type="ECO:0000256" key="1">
    <source>
        <dbReference type="ARBA" id="ARBA00004141"/>
    </source>
</evidence>
<dbReference type="EMBL" id="LSSN01000904">
    <property type="protein sequence ID" value="OMJ21850.1"/>
    <property type="molecule type" value="Genomic_DNA"/>
</dbReference>
<dbReference type="STRING" id="133412.A0A1R1Y4U1"/>
<evidence type="ECO:0000313" key="14">
    <source>
        <dbReference type="Proteomes" id="UP000187283"/>
    </source>
</evidence>
<organism evidence="13 14">
    <name type="scientific">Smittium culicis</name>
    <dbReference type="NCBI Taxonomy" id="133412"/>
    <lineage>
        <taxon>Eukaryota</taxon>
        <taxon>Fungi</taxon>
        <taxon>Fungi incertae sedis</taxon>
        <taxon>Zoopagomycota</taxon>
        <taxon>Kickxellomycotina</taxon>
        <taxon>Harpellomycetes</taxon>
        <taxon>Harpellales</taxon>
        <taxon>Legeriomycetaceae</taxon>
        <taxon>Smittium</taxon>
    </lineage>
</organism>
<evidence type="ECO:0000256" key="10">
    <source>
        <dbReference type="ARBA" id="ARBA00023303"/>
    </source>
</evidence>
<dbReference type="Pfam" id="PF03493">
    <property type="entry name" value="BK_channel_a"/>
    <property type="match status" value="1"/>
</dbReference>
<evidence type="ECO:0000313" key="13">
    <source>
        <dbReference type="EMBL" id="OMJ21850.1"/>
    </source>
</evidence>
<evidence type="ECO:0000256" key="2">
    <source>
        <dbReference type="ARBA" id="ARBA00022448"/>
    </source>
</evidence>
<comment type="subcellular location">
    <subcellularLocation>
        <location evidence="1">Membrane</location>
        <topology evidence="1">Multi-pass membrane protein</topology>
    </subcellularLocation>
</comment>
<evidence type="ECO:0000256" key="5">
    <source>
        <dbReference type="ARBA" id="ARBA00022826"/>
    </source>
</evidence>
<dbReference type="Proteomes" id="UP000187283">
    <property type="component" value="Unassembled WGS sequence"/>
</dbReference>
<feature type="domain" description="RCK N-terminal" evidence="12">
    <location>
        <begin position="769"/>
        <end position="840"/>
    </location>
</feature>
<dbReference type="PANTHER" id="PTHR10027">
    <property type="entry name" value="CALCIUM-ACTIVATED POTASSIUM CHANNEL ALPHA CHAIN"/>
    <property type="match status" value="1"/>
</dbReference>
<evidence type="ECO:0000256" key="9">
    <source>
        <dbReference type="ARBA" id="ARBA00023136"/>
    </source>
</evidence>
<keyword evidence="3" id="KW-0633">Potassium transport</keyword>
<evidence type="ECO:0000256" key="7">
    <source>
        <dbReference type="ARBA" id="ARBA00022989"/>
    </source>
</evidence>
<protein>
    <submittedName>
        <fullName evidence="13">Calcium-activated potassium channel subunit alpha-1</fullName>
    </submittedName>
</protein>
<dbReference type="PANTHER" id="PTHR10027:SF10">
    <property type="entry name" value="SLOWPOKE 2, ISOFORM D"/>
    <property type="match status" value="1"/>
</dbReference>
<evidence type="ECO:0000256" key="6">
    <source>
        <dbReference type="ARBA" id="ARBA00022958"/>
    </source>
</evidence>
<keyword evidence="6" id="KW-0630">Potassium</keyword>
<keyword evidence="2" id="KW-0813">Transport</keyword>
<keyword evidence="10 13" id="KW-0407">Ion channel</keyword>
<keyword evidence="14" id="KW-1185">Reference proteome</keyword>
<name>A0A1R1Y4U1_9FUNG</name>
<dbReference type="OrthoDB" id="297496at2759"/>
<dbReference type="InterPro" id="IPR003929">
    <property type="entry name" value="K_chnl_BK_asu"/>
</dbReference>
<dbReference type="Pfam" id="PF22614">
    <property type="entry name" value="Slo-like_RCK"/>
    <property type="match status" value="2"/>
</dbReference>
<evidence type="ECO:0000259" key="12">
    <source>
        <dbReference type="Pfam" id="PF22614"/>
    </source>
</evidence>
<evidence type="ECO:0000256" key="8">
    <source>
        <dbReference type="ARBA" id="ARBA00023065"/>
    </source>
</evidence>
<keyword evidence="7" id="KW-1133">Transmembrane helix</keyword>